<keyword evidence="1" id="KW-0812">Transmembrane</keyword>
<feature type="transmembrane region" description="Helical" evidence="1">
    <location>
        <begin position="46"/>
        <end position="66"/>
    </location>
</feature>
<keyword evidence="4" id="KW-1185">Reference proteome</keyword>
<dbReference type="Pfam" id="PF04956">
    <property type="entry name" value="TrbC"/>
    <property type="match status" value="1"/>
</dbReference>
<keyword evidence="1" id="KW-0472">Membrane</keyword>
<proteinExistence type="predicted"/>
<reference evidence="3" key="1">
    <citation type="submission" date="2024-06" db="EMBL/GenBank/DDBJ databases">
        <title>Complete Genome Sequence of mouse commensal type strain Neisseria musculi.</title>
        <authorList>
            <person name="Thapa E."/>
            <person name="Aluvathingal J."/>
            <person name="Nadendla S."/>
            <person name="Mehta A."/>
            <person name="Tettelin H."/>
            <person name="Weyand N.J."/>
        </authorList>
    </citation>
    <scope>NUCLEOTIDE SEQUENCE</scope>
    <source>
        <strain evidence="3">NW831</strain>
    </source>
</reference>
<keyword evidence="2" id="KW-0732">Signal</keyword>
<feature type="chain" id="PRO_5028838832" evidence="2">
    <location>
        <begin position="31"/>
        <end position="106"/>
    </location>
</feature>
<dbReference type="KEGG" id="nmus:H7A79_0242"/>
<dbReference type="AlphaFoldDB" id="A0A7H1MDN4"/>
<feature type="signal peptide" evidence="2">
    <location>
        <begin position="1"/>
        <end position="30"/>
    </location>
</feature>
<evidence type="ECO:0000256" key="1">
    <source>
        <dbReference type="SAM" id="Phobius"/>
    </source>
</evidence>
<organism evidence="3 4">
    <name type="scientific">Neisseria musculi</name>
    <dbReference type="NCBI Taxonomy" id="1815583"/>
    <lineage>
        <taxon>Bacteria</taxon>
        <taxon>Pseudomonadati</taxon>
        <taxon>Pseudomonadota</taxon>
        <taxon>Betaproteobacteria</taxon>
        <taxon>Neisseriales</taxon>
        <taxon>Neisseriaceae</taxon>
        <taxon>Neisseria</taxon>
    </lineage>
</organism>
<dbReference type="RefSeq" id="WP_135037608.1">
    <property type="nucleotide sequence ID" value="NZ_CP060414.2"/>
</dbReference>
<gene>
    <name evidence="3" type="ORF">H7A79_0242</name>
</gene>
<protein>
    <submittedName>
        <fullName evidence="3">TrbC/VIRB2 family protein</fullName>
    </submittedName>
</protein>
<accession>A0A7H1MDN4</accession>
<evidence type="ECO:0000256" key="2">
    <source>
        <dbReference type="SAM" id="SignalP"/>
    </source>
</evidence>
<evidence type="ECO:0000313" key="3">
    <source>
        <dbReference type="EMBL" id="QNT59749.1"/>
    </source>
</evidence>
<keyword evidence="1" id="KW-1133">Transmembrane helix</keyword>
<dbReference type="InterPro" id="IPR007039">
    <property type="entry name" value="TrbC/VirB2"/>
</dbReference>
<sequence>MKPMNQKQGQQAAKFSLAALFVVAAHNALAAGGLSSVESGIKEFTTGFYGIVGILAGLALLCTFLWGKLGKKHWSDVLEACAWIVGCAASLAIAKALWDWGKSVTL</sequence>
<evidence type="ECO:0000313" key="4">
    <source>
        <dbReference type="Proteomes" id="UP000516412"/>
    </source>
</evidence>
<dbReference type="EMBL" id="CP060414">
    <property type="protein sequence ID" value="QNT59749.1"/>
    <property type="molecule type" value="Genomic_DNA"/>
</dbReference>
<dbReference type="Proteomes" id="UP000516412">
    <property type="component" value="Chromosome"/>
</dbReference>
<name>A0A7H1MDN4_9NEIS</name>